<dbReference type="AlphaFoldDB" id="A0A1W1UQ43"/>
<reference evidence="1 2" key="1">
    <citation type="submission" date="2017-04" db="EMBL/GenBank/DDBJ databases">
        <authorList>
            <person name="Afonso C.L."/>
            <person name="Miller P.J."/>
            <person name="Scott M.A."/>
            <person name="Spackman E."/>
            <person name="Goraichik I."/>
            <person name="Dimitrov K.M."/>
            <person name="Suarez D.L."/>
            <person name="Swayne D.E."/>
        </authorList>
    </citation>
    <scope>NUCLEOTIDE SEQUENCE [LARGE SCALE GENOMIC DNA]</scope>
    <source>
        <strain evidence="1 2">KR-140</strain>
    </source>
</reference>
<proteinExistence type="predicted"/>
<evidence type="ECO:0000313" key="2">
    <source>
        <dbReference type="Proteomes" id="UP000192582"/>
    </source>
</evidence>
<keyword evidence="2" id="KW-1185">Reference proteome</keyword>
<accession>A0A1W1UQ43</accession>
<gene>
    <name evidence="1" type="ORF">SAMN00790413_04314</name>
</gene>
<protein>
    <submittedName>
        <fullName evidence="1">Uncharacterized protein</fullName>
    </submittedName>
</protein>
<name>A0A1W1UQ43_9DEIO</name>
<dbReference type="EMBL" id="FWWU01000006">
    <property type="protein sequence ID" value="SMB83222.1"/>
    <property type="molecule type" value="Genomic_DNA"/>
</dbReference>
<dbReference type="Proteomes" id="UP000192582">
    <property type="component" value="Unassembled WGS sequence"/>
</dbReference>
<organism evidence="1 2">
    <name type="scientific">Deinococcus hopiensis KR-140</name>
    <dbReference type="NCBI Taxonomy" id="695939"/>
    <lineage>
        <taxon>Bacteria</taxon>
        <taxon>Thermotogati</taxon>
        <taxon>Deinococcota</taxon>
        <taxon>Deinococci</taxon>
        <taxon>Deinococcales</taxon>
        <taxon>Deinococcaceae</taxon>
        <taxon>Deinococcus</taxon>
    </lineage>
</organism>
<sequence length="70" mass="7663">MTPTFSPNRLQALLQELYPSPPPPRLHVPGVRYITLNAPETTPGKRAKTPVQNLLLDANDSWNARIGGSS</sequence>
<evidence type="ECO:0000313" key="1">
    <source>
        <dbReference type="EMBL" id="SMB83222.1"/>
    </source>
</evidence>